<keyword evidence="4" id="KW-1185">Reference proteome</keyword>
<evidence type="ECO:0000256" key="1">
    <source>
        <dbReference type="ARBA" id="ARBA00023002"/>
    </source>
</evidence>
<dbReference type="PANTHER" id="PTHR43625:SF40">
    <property type="entry name" value="ALDO-KETO REDUCTASE YAKC [NADP(+)]"/>
    <property type="match status" value="1"/>
</dbReference>
<name>A0AAW1PLD1_9CHLO</name>
<dbReference type="InterPro" id="IPR036812">
    <property type="entry name" value="NAD(P)_OxRdtase_dom_sf"/>
</dbReference>
<accession>A0AAW1PLD1</accession>
<gene>
    <name evidence="3" type="ORF">WJX72_003563</name>
</gene>
<dbReference type="Pfam" id="PF00248">
    <property type="entry name" value="Aldo_ket_red"/>
    <property type="match status" value="1"/>
</dbReference>
<dbReference type="Gene3D" id="3.20.20.100">
    <property type="entry name" value="NADP-dependent oxidoreductase domain"/>
    <property type="match status" value="1"/>
</dbReference>
<dbReference type="EMBL" id="JALJOR010000011">
    <property type="protein sequence ID" value="KAK9808782.1"/>
    <property type="molecule type" value="Genomic_DNA"/>
</dbReference>
<protein>
    <recommendedName>
        <fullName evidence="2">NADP-dependent oxidoreductase domain-containing protein</fullName>
    </recommendedName>
</protein>
<dbReference type="AlphaFoldDB" id="A0AAW1PLD1"/>
<keyword evidence="1" id="KW-0560">Oxidoreductase</keyword>
<proteinExistence type="predicted"/>
<evidence type="ECO:0000259" key="2">
    <source>
        <dbReference type="Pfam" id="PF00248"/>
    </source>
</evidence>
<dbReference type="InterPro" id="IPR023210">
    <property type="entry name" value="NADP_OxRdtase_dom"/>
</dbReference>
<dbReference type="Proteomes" id="UP001489004">
    <property type="component" value="Unassembled WGS sequence"/>
</dbReference>
<reference evidence="3 4" key="1">
    <citation type="journal article" date="2024" name="Nat. Commun.">
        <title>Phylogenomics reveals the evolutionary origins of lichenization in chlorophyte algae.</title>
        <authorList>
            <person name="Puginier C."/>
            <person name="Libourel C."/>
            <person name="Otte J."/>
            <person name="Skaloud P."/>
            <person name="Haon M."/>
            <person name="Grisel S."/>
            <person name="Petersen M."/>
            <person name="Berrin J.G."/>
            <person name="Delaux P.M."/>
            <person name="Dal Grande F."/>
            <person name="Keller J."/>
        </authorList>
    </citation>
    <scope>NUCLEOTIDE SEQUENCE [LARGE SCALE GENOMIC DNA]</scope>
    <source>
        <strain evidence="3 4">SAG 2043</strain>
    </source>
</reference>
<dbReference type="PANTHER" id="PTHR43625">
    <property type="entry name" value="AFLATOXIN B1 ALDEHYDE REDUCTASE"/>
    <property type="match status" value="1"/>
</dbReference>
<dbReference type="InterPro" id="IPR050791">
    <property type="entry name" value="Aldo-Keto_reductase"/>
</dbReference>
<evidence type="ECO:0000313" key="4">
    <source>
        <dbReference type="Proteomes" id="UP001489004"/>
    </source>
</evidence>
<dbReference type="SUPFAM" id="SSF51430">
    <property type="entry name" value="NAD(P)-linked oxidoreductase"/>
    <property type="match status" value="1"/>
</dbReference>
<dbReference type="GO" id="GO:0005737">
    <property type="term" value="C:cytoplasm"/>
    <property type="evidence" value="ECO:0007669"/>
    <property type="project" value="TreeGrafter"/>
</dbReference>
<feature type="domain" description="NADP-dependent oxidoreductase" evidence="2">
    <location>
        <begin position="1"/>
        <end position="169"/>
    </location>
</feature>
<organism evidence="3 4">
    <name type="scientific">[Myrmecia] bisecta</name>
    <dbReference type="NCBI Taxonomy" id="41462"/>
    <lineage>
        <taxon>Eukaryota</taxon>
        <taxon>Viridiplantae</taxon>
        <taxon>Chlorophyta</taxon>
        <taxon>core chlorophytes</taxon>
        <taxon>Trebouxiophyceae</taxon>
        <taxon>Trebouxiales</taxon>
        <taxon>Trebouxiaceae</taxon>
        <taxon>Myrmecia</taxon>
    </lineage>
</organism>
<sequence>MKALVAEGKVRYLGLSEVSPEDLRKAHAVHPITAVQLEWSLWTRDVEKDLVPVCRELGIGIVAYSPLGRGFLTGKYQSPDDLHEGDRRKEAPRFSKDAFDQNLKLVANVKELAAQKGVTPGQLALAWVHHQGDDVFPIPGTKRLKYLEENIAAFHITLSPEELRALEDAVPEHGVVGKRYNETQLKRTYQYYAKNEA</sequence>
<dbReference type="GO" id="GO:0016491">
    <property type="term" value="F:oxidoreductase activity"/>
    <property type="evidence" value="ECO:0007669"/>
    <property type="project" value="UniProtKB-KW"/>
</dbReference>
<evidence type="ECO:0000313" key="3">
    <source>
        <dbReference type="EMBL" id="KAK9808782.1"/>
    </source>
</evidence>
<comment type="caution">
    <text evidence="3">The sequence shown here is derived from an EMBL/GenBank/DDBJ whole genome shotgun (WGS) entry which is preliminary data.</text>
</comment>